<dbReference type="PANTHER" id="PTHR43861:SF1">
    <property type="entry name" value="TRANS-ACONITATE 2-METHYLTRANSFERASE"/>
    <property type="match status" value="1"/>
</dbReference>
<keyword evidence="5" id="KW-1185">Reference proteome</keyword>
<dbReference type="InterPro" id="IPR041698">
    <property type="entry name" value="Methyltransf_25"/>
</dbReference>
<dbReference type="OrthoDB" id="3647at2759"/>
<sequence length="264" mass="29563">MTQYDVLSDKYNVIDSLPYREMEAQNLFETLKPLLQNKPRVIDFACGTGFYTLKLLEWGAGSVTGVDISEPMLTAAAARLAKTPYAPLASFIAGDGTQPAAAHTADGRAEWYDVALGVWFLNYSDSRASLTAMFRSVALNLKPGGVFVGVVPHPTEDLAGRAEVYRRGSLDRMPPCNVYTEALRSGDGWGLRVRLDEDTEFMTYHLRPRVYEEAARAAGLRGEFTWRREKLLGDDWRAKIPLTGSEWQIREENPHMGILVVWKN</sequence>
<dbReference type="CDD" id="cd02440">
    <property type="entry name" value="AdoMet_MTases"/>
    <property type="match status" value="1"/>
</dbReference>
<evidence type="ECO:0000313" key="5">
    <source>
        <dbReference type="Proteomes" id="UP000315783"/>
    </source>
</evidence>
<reference evidence="4 5" key="1">
    <citation type="journal article" date="2019" name="Appl. Microbiol. Biotechnol.">
        <title>Genome sequence of Isaria javanica and comparative genome analysis insights into family S53 peptidase evolution in fungal entomopathogens.</title>
        <authorList>
            <person name="Lin R."/>
            <person name="Zhang X."/>
            <person name="Xin B."/>
            <person name="Zou M."/>
            <person name="Gao Y."/>
            <person name="Qin F."/>
            <person name="Hu Q."/>
            <person name="Xie B."/>
            <person name="Cheng X."/>
        </authorList>
    </citation>
    <scope>NUCLEOTIDE SEQUENCE [LARGE SCALE GENOMIC DNA]</scope>
    <source>
        <strain evidence="4 5">IJ1G</strain>
    </source>
</reference>
<proteinExistence type="predicted"/>
<dbReference type="Proteomes" id="UP000315783">
    <property type="component" value="Unassembled WGS sequence"/>
</dbReference>
<comment type="caution">
    <text evidence="4">The sequence shown here is derived from an EMBL/GenBank/DDBJ whole genome shotgun (WGS) entry which is preliminary data.</text>
</comment>
<gene>
    <name evidence="4" type="ORF">IF1G_02481</name>
</gene>
<name>A0A545V9J9_9HYPO</name>
<dbReference type="GO" id="GO:0032259">
    <property type="term" value="P:methylation"/>
    <property type="evidence" value="ECO:0007669"/>
    <property type="project" value="UniProtKB-KW"/>
</dbReference>
<evidence type="ECO:0000256" key="2">
    <source>
        <dbReference type="ARBA" id="ARBA00022679"/>
    </source>
</evidence>
<dbReference type="GO" id="GO:0008168">
    <property type="term" value="F:methyltransferase activity"/>
    <property type="evidence" value="ECO:0007669"/>
    <property type="project" value="UniProtKB-KW"/>
</dbReference>
<dbReference type="EMBL" id="SPUK01000003">
    <property type="protein sequence ID" value="TQV98401.1"/>
    <property type="molecule type" value="Genomic_DNA"/>
</dbReference>
<dbReference type="AlphaFoldDB" id="A0A545V9J9"/>
<dbReference type="Gene3D" id="3.40.50.150">
    <property type="entry name" value="Vaccinia Virus protein VP39"/>
    <property type="match status" value="1"/>
</dbReference>
<feature type="domain" description="Methyltransferase" evidence="3">
    <location>
        <begin position="41"/>
        <end position="145"/>
    </location>
</feature>
<dbReference type="SUPFAM" id="SSF53335">
    <property type="entry name" value="S-adenosyl-L-methionine-dependent methyltransferases"/>
    <property type="match status" value="1"/>
</dbReference>
<evidence type="ECO:0000313" key="4">
    <source>
        <dbReference type="EMBL" id="TQV98401.1"/>
    </source>
</evidence>
<protein>
    <submittedName>
        <fullName evidence="4">Methyltransferase-like protein</fullName>
    </submittedName>
</protein>
<organism evidence="4 5">
    <name type="scientific">Cordyceps javanica</name>
    <dbReference type="NCBI Taxonomy" id="43265"/>
    <lineage>
        <taxon>Eukaryota</taxon>
        <taxon>Fungi</taxon>
        <taxon>Dikarya</taxon>
        <taxon>Ascomycota</taxon>
        <taxon>Pezizomycotina</taxon>
        <taxon>Sordariomycetes</taxon>
        <taxon>Hypocreomycetidae</taxon>
        <taxon>Hypocreales</taxon>
        <taxon>Cordycipitaceae</taxon>
        <taxon>Cordyceps</taxon>
    </lineage>
</organism>
<dbReference type="Pfam" id="PF13649">
    <property type="entry name" value="Methyltransf_25"/>
    <property type="match status" value="1"/>
</dbReference>
<dbReference type="PANTHER" id="PTHR43861">
    <property type="entry name" value="TRANS-ACONITATE 2-METHYLTRANSFERASE-RELATED"/>
    <property type="match status" value="1"/>
</dbReference>
<keyword evidence="1 4" id="KW-0489">Methyltransferase</keyword>
<evidence type="ECO:0000259" key="3">
    <source>
        <dbReference type="Pfam" id="PF13649"/>
    </source>
</evidence>
<accession>A0A545V9J9</accession>
<dbReference type="STRING" id="43265.A0A545V9J9"/>
<dbReference type="InterPro" id="IPR029063">
    <property type="entry name" value="SAM-dependent_MTases_sf"/>
</dbReference>
<keyword evidence="2 4" id="KW-0808">Transferase</keyword>
<evidence type="ECO:0000256" key="1">
    <source>
        <dbReference type="ARBA" id="ARBA00022603"/>
    </source>
</evidence>